<keyword evidence="1" id="KW-0732">Signal</keyword>
<dbReference type="EMBL" id="KU594574">
    <property type="protein sequence ID" value="ANQ43319.1"/>
    <property type="molecule type" value="Genomic_DNA"/>
</dbReference>
<dbReference type="AlphaFoldDB" id="A0A1B1FFU0"/>
<sequence>MSCTLLLILFISLMPLSNASSLRCPQLHMKGQFLLNKMLSNFEHLEPIENIPHYCFPRLHLHTLVVDKSPTEAVPFMAIKVLNETNDFYLENCKRLGLTRELCWELFQILHQLIEEFAPCMTYTVAYKDETKHISRHYRQIRKLAQKRGNSSCVRKFIWSVNEKNLQWVTLLLSRMQKQLLMN</sequence>
<evidence type="ECO:0000256" key="1">
    <source>
        <dbReference type="SAM" id="SignalP"/>
    </source>
</evidence>
<organism evidence="2">
    <name type="scientific">Xenopus laevis</name>
    <name type="common">African clawed frog</name>
    <dbReference type="NCBI Taxonomy" id="8355"/>
    <lineage>
        <taxon>Eukaryota</taxon>
        <taxon>Metazoa</taxon>
        <taxon>Chordata</taxon>
        <taxon>Craniata</taxon>
        <taxon>Vertebrata</taxon>
        <taxon>Euteleostomi</taxon>
        <taxon>Amphibia</taxon>
        <taxon>Batrachia</taxon>
        <taxon>Anura</taxon>
        <taxon>Pipoidea</taxon>
        <taxon>Pipidae</taxon>
        <taxon>Xenopodinae</taxon>
        <taxon>Xenopus</taxon>
        <taxon>Xenopus</taxon>
    </lineage>
</organism>
<name>A0A1B1FFU0_XENLA</name>
<protein>
    <submittedName>
        <fullName evidence="2">Type I interferon 7</fullName>
    </submittedName>
</protein>
<dbReference type="Gene3D" id="1.20.1250.10">
    <property type="match status" value="1"/>
</dbReference>
<dbReference type="SUPFAM" id="SSF47266">
    <property type="entry name" value="4-helical cytokines"/>
    <property type="match status" value="1"/>
</dbReference>
<proteinExistence type="predicted"/>
<dbReference type="InterPro" id="IPR009079">
    <property type="entry name" value="4_helix_cytokine-like_core"/>
</dbReference>
<feature type="chain" id="PRO_5008522192" evidence="1">
    <location>
        <begin position="20"/>
        <end position="183"/>
    </location>
</feature>
<accession>A0A1B1FFU0</accession>
<reference evidence="2" key="1">
    <citation type="journal article" date="2016" name="Sci. Rep.">
        <title>Expansion of amphibian intronless interferons revises the paradigm for interferon evolution and functional diversity.</title>
        <authorList>
            <person name="Sang Y."/>
            <person name="Liu Q."/>
            <person name="Lee J."/>
            <person name="Ma W."/>
            <person name="McVey D.S."/>
            <person name="Blecha F."/>
        </authorList>
    </citation>
    <scope>NUCLEOTIDE SEQUENCE</scope>
    <source>
        <strain evidence="2">Ifnx7</strain>
    </source>
</reference>
<dbReference type="RefSeq" id="NP_001388693.1">
    <property type="nucleotide sequence ID" value="NM_001401764.1"/>
</dbReference>
<evidence type="ECO:0000313" key="2">
    <source>
        <dbReference type="EMBL" id="ANQ43319.1"/>
    </source>
</evidence>
<feature type="signal peptide" evidence="1">
    <location>
        <begin position="1"/>
        <end position="19"/>
    </location>
</feature>
<dbReference type="GeneID" id="124416886"/>